<dbReference type="SUPFAM" id="SSF46626">
    <property type="entry name" value="Cytochrome c"/>
    <property type="match status" value="1"/>
</dbReference>
<dbReference type="RefSeq" id="WP_379275386.1">
    <property type="nucleotide sequence ID" value="NZ_JBHUGT010000033.1"/>
</dbReference>
<dbReference type="InterPro" id="IPR012218">
    <property type="entry name" value="Cyt_c_BACSU-c550-type"/>
</dbReference>
<evidence type="ECO:0000256" key="7">
    <source>
        <dbReference type="SAM" id="SignalP"/>
    </source>
</evidence>
<dbReference type="Pfam" id="PF13442">
    <property type="entry name" value="Cytochrome_CBB3"/>
    <property type="match status" value="1"/>
</dbReference>
<evidence type="ECO:0000256" key="2">
    <source>
        <dbReference type="ARBA" id="ARBA00022617"/>
    </source>
</evidence>
<feature type="chain" id="PRO_5045419558" evidence="7">
    <location>
        <begin position="24"/>
        <end position="112"/>
    </location>
</feature>
<evidence type="ECO:0000256" key="1">
    <source>
        <dbReference type="ARBA" id="ARBA00022448"/>
    </source>
</evidence>
<keyword evidence="2 6" id="KW-0349">Heme</keyword>
<keyword evidence="5 6" id="KW-0408">Iron</keyword>
<dbReference type="EMBL" id="JBHUMY010000019">
    <property type="protein sequence ID" value="MFD2661888.1"/>
    <property type="molecule type" value="Genomic_DNA"/>
</dbReference>
<dbReference type="InterPro" id="IPR008168">
    <property type="entry name" value="Cyt_C_IC"/>
</dbReference>
<dbReference type="PROSITE" id="PS51007">
    <property type="entry name" value="CYTC"/>
    <property type="match status" value="1"/>
</dbReference>
<evidence type="ECO:0000256" key="5">
    <source>
        <dbReference type="ARBA" id="ARBA00023004"/>
    </source>
</evidence>
<sequence>MTKKTIPLAGALLLVAAVLTACGGESKEASAPHMDAPPDTAAVYAANCVSCHGSDLQGRMGPGTNLQQVGSRMNEQEIADQIANGSKRMPAQKDRLSEEEIAGLAAWLAQKK</sequence>
<protein>
    <submittedName>
        <fullName evidence="9">C-type cytochrome</fullName>
    </submittedName>
</protein>
<keyword evidence="1" id="KW-0813">Transport</keyword>
<dbReference type="PROSITE" id="PS51257">
    <property type="entry name" value="PROKAR_LIPOPROTEIN"/>
    <property type="match status" value="1"/>
</dbReference>
<keyword evidence="10" id="KW-1185">Reference proteome</keyword>
<organism evidence="9 10">
    <name type="scientific">Paenibacillus thailandensis</name>
    <dbReference type="NCBI Taxonomy" id="393250"/>
    <lineage>
        <taxon>Bacteria</taxon>
        <taxon>Bacillati</taxon>
        <taxon>Bacillota</taxon>
        <taxon>Bacilli</taxon>
        <taxon>Bacillales</taxon>
        <taxon>Paenibacillaceae</taxon>
        <taxon>Paenibacillus</taxon>
    </lineage>
</organism>
<dbReference type="PANTHER" id="PTHR37823">
    <property type="entry name" value="CYTOCHROME C-553-LIKE"/>
    <property type="match status" value="1"/>
</dbReference>
<evidence type="ECO:0000313" key="10">
    <source>
        <dbReference type="Proteomes" id="UP001597493"/>
    </source>
</evidence>
<gene>
    <name evidence="9" type="ORF">ACFSW5_16660</name>
</gene>
<dbReference type="Gene3D" id="1.10.760.10">
    <property type="entry name" value="Cytochrome c-like domain"/>
    <property type="match status" value="1"/>
</dbReference>
<dbReference type="PANTHER" id="PTHR37823:SF4">
    <property type="entry name" value="MENAQUINOL-CYTOCHROME C REDUCTASE CYTOCHROME B_C SUBUNIT"/>
    <property type="match status" value="1"/>
</dbReference>
<dbReference type="PIRSF" id="PIRSF000025">
    <property type="entry name" value="Cytc_Bsub_c550"/>
    <property type="match status" value="1"/>
</dbReference>
<dbReference type="PRINTS" id="PR00605">
    <property type="entry name" value="CYTCHROMECIC"/>
</dbReference>
<keyword evidence="7" id="KW-0732">Signal</keyword>
<dbReference type="InterPro" id="IPR009056">
    <property type="entry name" value="Cyt_c-like_dom"/>
</dbReference>
<keyword evidence="3 6" id="KW-0479">Metal-binding</keyword>
<evidence type="ECO:0000256" key="3">
    <source>
        <dbReference type="ARBA" id="ARBA00022723"/>
    </source>
</evidence>
<name>A0ABW5QZD0_9BACL</name>
<dbReference type="Proteomes" id="UP001597493">
    <property type="component" value="Unassembled WGS sequence"/>
</dbReference>
<comment type="caution">
    <text evidence="9">The sequence shown here is derived from an EMBL/GenBank/DDBJ whole genome shotgun (WGS) entry which is preliminary data.</text>
</comment>
<dbReference type="InterPro" id="IPR036909">
    <property type="entry name" value="Cyt_c-like_dom_sf"/>
</dbReference>
<accession>A0ABW5QZD0</accession>
<keyword evidence="4" id="KW-0249">Electron transport</keyword>
<reference evidence="10" key="1">
    <citation type="journal article" date="2019" name="Int. J. Syst. Evol. Microbiol.">
        <title>The Global Catalogue of Microorganisms (GCM) 10K type strain sequencing project: providing services to taxonomists for standard genome sequencing and annotation.</title>
        <authorList>
            <consortium name="The Broad Institute Genomics Platform"/>
            <consortium name="The Broad Institute Genome Sequencing Center for Infectious Disease"/>
            <person name="Wu L."/>
            <person name="Ma J."/>
        </authorList>
    </citation>
    <scope>NUCLEOTIDE SEQUENCE [LARGE SCALE GENOMIC DNA]</scope>
    <source>
        <strain evidence="10">TISTR 1827</strain>
    </source>
</reference>
<feature type="signal peptide" evidence="7">
    <location>
        <begin position="1"/>
        <end position="23"/>
    </location>
</feature>
<evidence type="ECO:0000256" key="4">
    <source>
        <dbReference type="ARBA" id="ARBA00022982"/>
    </source>
</evidence>
<evidence type="ECO:0000313" key="9">
    <source>
        <dbReference type="EMBL" id="MFD2661888.1"/>
    </source>
</evidence>
<dbReference type="InterPro" id="IPR051811">
    <property type="entry name" value="Cytochrome_c550/c551-like"/>
</dbReference>
<evidence type="ECO:0000259" key="8">
    <source>
        <dbReference type="PROSITE" id="PS51007"/>
    </source>
</evidence>
<evidence type="ECO:0000256" key="6">
    <source>
        <dbReference type="PROSITE-ProRule" id="PRU00433"/>
    </source>
</evidence>
<proteinExistence type="predicted"/>
<feature type="domain" description="Cytochrome c" evidence="8">
    <location>
        <begin position="35"/>
        <end position="112"/>
    </location>
</feature>